<dbReference type="CDD" id="cd01189">
    <property type="entry name" value="INT_ICEBs1_C_like"/>
    <property type="match status" value="1"/>
</dbReference>
<comment type="caution">
    <text evidence="7">The sequence shown here is derived from an EMBL/GenBank/DDBJ whole genome shotgun (WGS) entry which is preliminary data.</text>
</comment>
<name>A0A8J4A2P6_9ACTN</name>
<keyword evidence="3" id="KW-0233">DNA recombination</keyword>
<evidence type="ECO:0000256" key="2">
    <source>
        <dbReference type="ARBA" id="ARBA00023125"/>
    </source>
</evidence>
<dbReference type="InterPro" id="IPR011010">
    <property type="entry name" value="DNA_brk_join_enz"/>
</dbReference>
<sequence length="453" mass="49195">MYRRSSEHRIGVFQRCTTACPPRDEPCYTHLWSYLVELPPGPGGRRQCTKGGFATALDAAAARATVISLEGGALTRGKAATVADWLTDWLRRKIDSRSIRPTTAVAYRGHVENYLIPHLGHLPLAALRPQDVTQMLIAVRDEHDRRRADAITANAADACKVVGQMTPARKGGGPPIRSPRRCVAVPRPFGPATAQRVRATLRSALSAAYRAGLAPRNVAALADVAQARRPKVAVWQPHELGRFLDAIVNEPLYALFHLAAFAGLRRGELCGLRWRDVDLRAQLIEVAAQRTTAAHTVVAAVPKTDNVDSRVDIDARTAAVLHRHRRTQIAQRLVTGPGWRESGLVFTAADGRGLHPDYVSKYFQTLIARHGLPKITLHGLRHVAASLQIAAGIDIAVVSKRLRHSSIKITSDTYVHLIGTIGRQAAEAAAALVPLQRSLPVIPGRDIPVDGVG</sequence>
<dbReference type="PROSITE" id="PS51900">
    <property type="entry name" value="CB"/>
    <property type="match status" value="1"/>
</dbReference>
<dbReference type="InterPro" id="IPR013762">
    <property type="entry name" value="Integrase-like_cat_sf"/>
</dbReference>
<evidence type="ECO:0000259" key="6">
    <source>
        <dbReference type="PROSITE" id="PS51900"/>
    </source>
</evidence>
<dbReference type="GO" id="GO:0015074">
    <property type="term" value="P:DNA integration"/>
    <property type="evidence" value="ECO:0007669"/>
    <property type="project" value="UniProtKB-KW"/>
</dbReference>
<organism evidence="7 8">
    <name type="scientific">Virgisporangium ochraceum</name>
    <dbReference type="NCBI Taxonomy" id="65505"/>
    <lineage>
        <taxon>Bacteria</taxon>
        <taxon>Bacillati</taxon>
        <taxon>Actinomycetota</taxon>
        <taxon>Actinomycetes</taxon>
        <taxon>Micromonosporales</taxon>
        <taxon>Micromonosporaceae</taxon>
        <taxon>Virgisporangium</taxon>
    </lineage>
</organism>
<keyword evidence="8" id="KW-1185">Reference proteome</keyword>
<dbReference type="PROSITE" id="PS51898">
    <property type="entry name" value="TYR_RECOMBINASE"/>
    <property type="match status" value="1"/>
</dbReference>
<keyword evidence="2 4" id="KW-0238">DNA-binding</keyword>
<feature type="domain" description="Core-binding (CB)" evidence="6">
    <location>
        <begin position="80"/>
        <end position="209"/>
    </location>
</feature>
<dbReference type="Gene3D" id="1.10.443.10">
    <property type="entry name" value="Intergrase catalytic core"/>
    <property type="match status" value="1"/>
</dbReference>
<dbReference type="InterPro" id="IPR050090">
    <property type="entry name" value="Tyrosine_recombinase_XerCD"/>
</dbReference>
<evidence type="ECO:0000256" key="4">
    <source>
        <dbReference type="PROSITE-ProRule" id="PRU01248"/>
    </source>
</evidence>
<dbReference type="InterPro" id="IPR010998">
    <property type="entry name" value="Integrase_recombinase_N"/>
</dbReference>
<dbReference type="Proteomes" id="UP000635606">
    <property type="component" value="Unassembled WGS sequence"/>
</dbReference>
<dbReference type="InterPro" id="IPR004107">
    <property type="entry name" value="Integrase_SAM-like_N"/>
</dbReference>
<dbReference type="InterPro" id="IPR002104">
    <property type="entry name" value="Integrase_catalytic"/>
</dbReference>
<dbReference type="PANTHER" id="PTHR30349:SF91">
    <property type="entry name" value="INTA PROTEIN"/>
    <property type="match status" value="1"/>
</dbReference>
<dbReference type="GO" id="GO:0006310">
    <property type="term" value="P:DNA recombination"/>
    <property type="evidence" value="ECO:0007669"/>
    <property type="project" value="UniProtKB-KW"/>
</dbReference>
<dbReference type="PANTHER" id="PTHR30349">
    <property type="entry name" value="PHAGE INTEGRASE-RELATED"/>
    <property type="match status" value="1"/>
</dbReference>
<dbReference type="Gene3D" id="1.10.150.130">
    <property type="match status" value="1"/>
</dbReference>
<gene>
    <name evidence="7" type="ORF">Voc01_089580</name>
</gene>
<dbReference type="InterPro" id="IPR044068">
    <property type="entry name" value="CB"/>
</dbReference>
<evidence type="ECO:0000256" key="1">
    <source>
        <dbReference type="ARBA" id="ARBA00022908"/>
    </source>
</evidence>
<dbReference type="GO" id="GO:0003677">
    <property type="term" value="F:DNA binding"/>
    <property type="evidence" value="ECO:0007669"/>
    <property type="project" value="UniProtKB-UniRule"/>
</dbReference>
<dbReference type="SUPFAM" id="SSF56349">
    <property type="entry name" value="DNA breaking-rejoining enzymes"/>
    <property type="match status" value="1"/>
</dbReference>
<reference evidence="7" key="1">
    <citation type="submission" date="2021-01" db="EMBL/GenBank/DDBJ databases">
        <title>Whole genome shotgun sequence of Virgisporangium ochraceum NBRC 16418.</title>
        <authorList>
            <person name="Komaki H."/>
            <person name="Tamura T."/>
        </authorList>
    </citation>
    <scope>NUCLEOTIDE SEQUENCE</scope>
    <source>
        <strain evidence="7">NBRC 16418</strain>
    </source>
</reference>
<proteinExistence type="predicted"/>
<evidence type="ECO:0008006" key="9">
    <source>
        <dbReference type="Google" id="ProtNLM"/>
    </source>
</evidence>
<evidence type="ECO:0000259" key="5">
    <source>
        <dbReference type="PROSITE" id="PS51898"/>
    </source>
</evidence>
<dbReference type="AlphaFoldDB" id="A0A8J4A2P6"/>
<evidence type="ECO:0000256" key="3">
    <source>
        <dbReference type="ARBA" id="ARBA00023172"/>
    </source>
</evidence>
<evidence type="ECO:0000313" key="7">
    <source>
        <dbReference type="EMBL" id="GIJ74041.1"/>
    </source>
</evidence>
<dbReference type="EMBL" id="BOPH01000129">
    <property type="protein sequence ID" value="GIJ74041.1"/>
    <property type="molecule type" value="Genomic_DNA"/>
</dbReference>
<feature type="domain" description="Tyr recombinase" evidence="5">
    <location>
        <begin position="228"/>
        <end position="429"/>
    </location>
</feature>
<evidence type="ECO:0000313" key="8">
    <source>
        <dbReference type="Proteomes" id="UP000635606"/>
    </source>
</evidence>
<protein>
    <recommendedName>
        <fullName evidence="9">Integrase family protein</fullName>
    </recommendedName>
</protein>
<dbReference type="Pfam" id="PF14659">
    <property type="entry name" value="Phage_int_SAM_3"/>
    <property type="match status" value="1"/>
</dbReference>
<keyword evidence="1" id="KW-0229">DNA integration</keyword>
<accession>A0A8J4A2P6</accession>
<dbReference type="Pfam" id="PF00589">
    <property type="entry name" value="Phage_integrase"/>
    <property type="match status" value="1"/>
</dbReference>